<dbReference type="Pfam" id="PF08843">
    <property type="entry name" value="AbiEii"/>
    <property type="match status" value="1"/>
</dbReference>
<accession>A0A1F6Y5P4</accession>
<evidence type="ECO:0000313" key="2">
    <source>
        <dbReference type="Proteomes" id="UP000177693"/>
    </source>
</evidence>
<dbReference type="Proteomes" id="UP000177693">
    <property type="component" value="Unassembled WGS sequence"/>
</dbReference>
<dbReference type="InterPro" id="IPR014942">
    <property type="entry name" value="AbiEii"/>
</dbReference>
<gene>
    <name evidence="1" type="ORF">A3I23_00180</name>
</gene>
<dbReference type="AlphaFoldDB" id="A0A1F6Y5P4"/>
<evidence type="ECO:0008006" key="3">
    <source>
        <dbReference type="Google" id="ProtNLM"/>
    </source>
</evidence>
<sequence length="218" mass="25187">MHYEVLEEKTRKIFEKFSFLKENFYLAGGTALALQIGHRKSIDLDFFSDEPIKKTLLKTIESKIKTADSVVVNNKKELTFYIESIKVTFLHYPFSHKHFSVKNNIFPLASISEIASMKAYALGRRAALKDYVDLYFILSLGMTTLMSIIADATEIYQDAFNDRLFCEQLLSTEDSDDESIIWIAKEVSKAEMKIFFSNLIAKEKNQILEMEDSRLHPK</sequence>
<comment type="caution">
    <text evidence="1">The sequence shown here is derived from an EMBL/GenBank/DDBJ whole genome shotgun (WGS) entry which is preliminary data.</text>
</comment>
<evidence type="ECO:0000313" key="1">
    <source>
        <dbReference type="EMBL" id="OGJ01678.1"/>
    </source>
</evidence>
<dbReference type="EMBL" id="MFVL01000013">
    <property type="protein sequence ID" value="OGJ01678.1"/>
    <property type="molecule type" value="Genomic_DNA"/>
</dbReference>
<organism evidence="1 2">
    <name type="scientific">Candidatus Nomurabacteria bacterium RIFCSPLOWO2_02_FULL_40_67</name>
    <dbReference type="NCBI Taxonomy" id="1801787"/>
    <lineage>
        <taxon>Bacteria</taxon>
        <taxon>Candidatus Nomuraibacteriota</taxon>
    </lineage>
</organism>
<protein>
    <recommendedName>
        <fullName evidence="3">Nucleotidyl transferase AbiEii/AbiGii toxin family protein</fullName>
    </recommendedName>
</protein>
<dbReference type="Gene3D" id="3.10.450.620">
    <property type="entry name" value="JHP933, nucleotidyltransferase-like core domain"/>
    <property type="match status" value="1"/>
</dbReference>
<name>A0A1F6Y5P4_9BACT</name>
<reference evidence="1 2" key="1">
    <citation type="journal article" date="2016" name="Nat. Commun.">
        <title>Thousands of microbial genomes shed light on interconnected biogeochemical processes in an aquifer system.</title>
        <authorList>
            <person name="Anantharaman K."/>
            <person name="Brown C.T."/>
            <person name="Hug L.A."/>
            <person name="Sharon I."/>
            <person name="Castelle C.J."/>
            <person name="Probst A.J."/>
            <person name="Thomas B.C."/>
            <person name="Singh A."/>
            <person name="Wilkins M.J."/>
            <person name="Karaoz U."/>
            <person name="Brodie E.L."/>
            <person name="Williams K.H."/>
            <person name="Hubbard S.S."/>
            <person name="Banfield J.F."/>
        </authorList>
    </citation>
    <scope>NUCLEOTIDE SEQUENCE [LARGE SCALE GENOMIC DNA]</scope>
</reference>
<proteinExistence type="predicted"/>